<name>A0A9P7FZP8_9AGAR</name>
<protein>
    <recommendedName>
        <fullName evidence="2">CCHC-type domain-containing protein</fullName>
    </recommendedName>
</protein>
<keyword evidence="1" id="KW-0863">Zinc-finger</keyword>
<accession>A0A9P7FZP8</accession>
<proteinExistence type="predicted"/>
<evidence type="ECO:0000256" key="1">
    <source>
        <dbReference type="PROSITE-ProRule" id="PRU00047"/>
    </source>
</evidence>
<reference evidence="3" key="2">
    <citation type="submission" date="2021-10" db="EMBL/GenBank/DDBJ databases">
        <title>Phylogenomics reveals ancestral predisposition of the termite-cultivated fungus Termitomyces towards a domesticated lifestyle.</title>
        <authorList>
            <person name="Auxier B."/>
            <person name="Grum-Grzhimaylo A."/>
            <person name="Cardenas M.E."/>
            <person name="Lodge J.D."/>
            <person name="Laessoe T."/>
            <person name="Pedersen O."/>
            <person name="Smith M.E."/>
            <person name="Kuyper T.W."/>
            <person name="Franco-Molano E.A."/>
            <person name="Baroni T.J."/>
            <person name="Aanen D.K."/>
        </authorList>
    </citation>
    <scope>NUCLEOTIDE SEQUENCE</scope>
    <source>
        <strain evidence="3">AP01</strain>
        <tissue evidence="3">Mycelium</tissue>
    </source>
</reference>
<dbReference type="AlphaFoldDB" id="A0A9P7FZP8"/>
<gene>
    <name evidence="3" type="ORF">DXG03_000646</name>
</gene>
<comment type="caution">
    <text evidence="3">The sequence shown here is derived from an EMBL/GenBank/DDBJ whole genome shotgun (WGS) entry which is preliminary data.</text>
</comment>
<evidence type="ECO:0000313" key="3">
    <source>
        <dbReference type="EMBL" id="KAG5640190.1"/>
    </source>
</evidence>
<dbReference type="Proteomes" id="UP000775547">
    <property type="component" value="Unassembled WGS sequence"/>
</dbReference>
<evidence type="ECO:0000259" key="2">
    <source>
        <dbReference type="PROSITE" id="PS50158"/>
    </source>
</evidence>
<reference evidence="3" key="1">
    <citation type="submission" date="2020-07" db="EMBL/GenBank/DDBJ databases">
        <authorList>
            <person name="Nieuwenhuis M."/>
            <person name="Van De Peppel L.J.J."/>
        </authorList>
    </citation>
    <scope>NUCLEOTIDE SEQUENCE</scope>
    <source>
        <strain evidence="3">AP01</strain>
        <tissue evidence="3">Mycelium</tissue>
    </source>
</reference>
<keyword evidence="1" id="KW-0862">Zinc</keyword>
<dbReference type="PROSITE" id="PS50158">
    <property type="entry name" value="ZF_CCHC"/>
    <property type="match status" value="1"/>
</dbReference>
<dbReference type="GO" id="GO:0008270">
    <property type="term" value="F:zinc ion binding"/>
    <property type="evidence" value="ECO:0007669"/>
    <property type="project" value="UniProtKB-KW"/>
</dbReference>
<dbReference type="OrthoDB" id="3061217at2759"/>
<organism evidence="3 4">
    <name type="scientific">Asterophora parasitica</name>
    <dbReference type="NCBI Taxonomy" id="117018"/>
    <lineage>
        <taxon>Eukaryota</taxon>
        <taxon>Fungi</taxon>
        <taxon>Dikarya</taxon>
        <taxon>Basidiomycota</taxon>
        <taxon>Agaricomycotina</taxon>
        <taxon>Agaricomycetes</taxon>
        <taxon>Agaricomycetidae</taxon>
        <taxon>Agaricales</taxon>
        <taxon>Tricholomatineae</taxon>
        <taxon>Lyophyllaceae</taxon>
        <taxon>Asterophora</taxon>
    </lineage>
</organism>
<dbReference type="InterPro" id="IPR001878">
    <property type="entry name" value="Znf_CCHC"/>
</dbReference>
<keyword evidence="1" id="KW-0479">Metal-binding</keyword>
<feature type="domain" description="CCHC-type" evidence="2">
    <location>
        <begin position="130"/>
        <end position="144"/>
    </location>
</feature>
<dbReference type="GO" id="GO:0003676">
    <property type="term" value="F:nucleic acid binding"/>
    <property type="evidence" value="ECO:0007669"/>
    <property type="project" value="InterPro"/>
</dbReference>
<dbReference type="EMBL" id="JABCKV010001052">
    <property type="protein sequence ID" value="KAG5640190.1"/>
    <property type="molecule type" value="Genomic_DNA"/>
</dbReference>
<keyword evidence="4" id="KW-1185">Reference proteome</keyword>
<evidence type="ECO:0000313" key="4">
    <source>
        <dbReference type="Proteomes" id="UP000775547"/>
    </source>
</evidence>
<sequence length="187" mass="20787">MKFQHGLSKKLFGQLRNISTGCPDDTQVEAWMTVAPEQAFIMKMEANFACSQFLVKSAEQVPTYAPGQILVAFPCFLLAAPAAAPSRPLFPSPMVHIALVLVPTTLKSLPMGVLMDIDKMHAAHMAEVICHWCSQKGHYKQDCPFCHDLHFMDNEEKDKLTMQLLAWQDMLAAKSQAATSNNSDTYV</sequence>